<dbReference type="InterPro" id="IPR007497">
    <property type="entry name" value="SIMPL/DUF541"/>
</dbReference>
<dbReference type="AlphaFoldDB" id="A0A4Y6RDN0"/>
<dbReference type="RefSeq" id="WP_141169894.1">
    <property type="nucleotide sequence ID" value="NZ_CP041185.1"/>
</dbReference>
<dbReference type="InterPro" id="IPR052022">
    <property type="entry name" value="26kDa_periplasmic_antigen"/>
</dbReference>
<dbReference type="Pfam" id="PF04402">
    <property type="entry name" value="SIMPL"/>
    <property type="match status" value="1"/>
</dbReference>
<keyword evidence="2" id="KW-1185">Reference proteome</keyword>
<dbReference type="Gene3D" id="3.30.110.170">
    <property type="entry name" value="Protein of unknown function (DUF541), domain 1"/>
    <property type="match status" value="1"/>
</dbReference>
<evidence type="ECO:0000313" key="2">
    <source>
        <dbReference type="Proteomes" id="UP000316665"/>
    </source>
</evidence>
<accession>A0A4Y6RDN0</accession>
<proteinExistence type="predicted"/>
<dbReference type="GO" id="GO:0006974">
    <property type="term" value="P:DNA damage response"/>
    <property type="evidence" value="ECO:0007669"/>
    <property type="project" value="TreeGrafter"/>
</dbReference>
<dbReference type="PANTHER" id="PTHR34387:SF2">
    <property type="entry name" value="SLR1258 PROTEIN"/>
    <property type="match status" value="1"/>
</dbReference>
<dbReference type="Proteomes" id="UP000316665">
    <property type="component" value="Chromosome"/>
</dbReference>
<gene>
    <name evidence="1" type="ORF">FJQ89_08685</name>
</gene>
<reference evidence="1 2" key="1">
    <citation type="submission" date="2019-06" db="EMBL/GenBank/DDBJ databases">
        <title>Complete genome sequence of Janthinobacterium sp. SNU WT3 isolated from diseased rainbow trout.</title>
        <authorList>
            <person name="Oh W.T."/>
            <person name="Park S.C."/>
        </authorList>
    </citation>
    <scope>NUCLEOTIDE SEQUENCE [LARGE SCALE GENOMIC DNA]</scope>
    <source>
        <strain evidence="1 2">SNU WT3</strain>
    </source>
</reference>
<protein>
    <submittedName>
        <fullName evidence="1">DUF541 domain-containing protein</fullName>
    </submittedName>
</protein>
<sequence>MHPNRAGVSVFKRRLLSIVFACLPVSALASGLPSYPFIHATGTAFSFVLPDLGEIDFDVSVFDPSPEAATLLVQTRITEVKALLVEQGLPEAAAGIEVRDVRKEIRKGAEQDPANPQYLIKASVHINVADLSKWPAVMRPLLAMPNLDAFAVTFGATERIRLEEELMGEAVKDAQRKADAMARGFGKRVGAVAGISSDQLKNLGNAVGLVPSDRFQRANSRQRQNPDDMLMVTVMKMGQTVDAVFRIK</sequence>
<name>A0A4Y6RDN0_9BURK</name>
<dbReference type="EMBL" id="CP041185">
    <property type="protein sequence ID" value="QDG70490.1"/>
    <property type="molecule type" value="Genomic_DNA"/>
</dbReference>
<organism evidence="1 2">
    <name type="scientific">Janthinobacterium tructae</name>
    <dbReference type="NCBI Taxonomy" id="2590869"/>
    <lineage>
        <taxon>Bacteria</taxon>
        <taxon>Pseudomonadati</taxon>
        <taxon>Pseudomonadota</taxon>
        <taxon>Betaproteobacteria</taxon>
        <taxon>Burkholderiales</taxon>
        <taxon>Oxalobacteraceae</taxon>
        <taxon>Janthinobacterium</taxon>
    </lineage>
</organism>
<dbReference type="PANTHER" id="PTHR34387">
    <property type="entry name" value="SLR1258 PROTEIN"/>
    <property type="match status" value="1"/>
</dbReference>
<evidence type="ECO:0000313" key="1">
    <source>
        <dbReference type="EMBL" id="QDG70490.1"/>
    </source>
</evidence>
<dbReference type="KEGG" id="jas:FJQ89_08685"/>
<dbReference type="OrthoDB" id="8701624at2"/>